<dbReference type="Pfam" id="PF03181">
    <property type="entry name" value="BURP"/>
    <property type="match status" value="1"/>
</dbReference>
<dbReference type="Proteomes" id="UP000886520">
    <property type="component" value="Chromosome 1"/>
</dbReference>
<dbReference type="EMBL" id="JABFUD020000001">
    <property type="protein sequence ID" value="KAI5085051.1"/>
    <property type="molecule type" value="Genomic_DNA"/>
</dbReference>
<dbReference type="PANTHER" id="PTHR31236:SF45">
    <property type="entry name" value="BURP DOMAIN-CONTAINING PROTEIN"/>
    <property type="match status" value="1"/>
</dbReference>
<dbReference type="SMART" id="SM01045">
    <property type="entry name" value="BURP"/>
    <property type="match status" value="1"/>
</dbReference>
<evidence type="ECO:0000313" key="2">
    <source>
        <dbReference type="EMBL" id="KAI5085051.1"/>
    </source>
</evidence>
<reference evidence="2" key="1">
    <citation type="submission" date="2021-01" db="EMBL/GenBank/DDBJ databases">
        <title>Adiantum capillus-veneris genome.</title>
        <authorList>
            <person name="Fang Y."/>
            <person name="Liao Q."/>
        </authorList>
    </citation>
    <scope>NUCLEOTIDE SEQUENCE</scope>
    <source>
        <strain evidence="2">H3</strain>
        <tissue evidence="2">Leaf</tissue>
    </source>
</reference>
<evidence type="ECO:0000259" key="1">
    <source>
        <dbReference type="PROSITE" id="PS51277"/>
    </source>
</evidence>
<comment type="caution">
    <text evidence="2">The sequence shown here is derived from an EMBL/GenBank/DDBJ whole genome shotgun (WGS) entry which is preliminary data.</text>
</comment>
<dbReference type="PROSITE" id="PS51277">
    <property type="entry name" value="BURP"/>
    <property type="match status" value="1"/>
</dbReference>
<accession>A0A9D4VEF4</accession>
<name>A0A9D4VEF4_ADICA</name>
<feature type="domain" description="BURP" evidence="1">
    <location>
        <begin position="153"/>
        <end position="362"/>
    </location>
</feature>
<gene>
    <name evidence="2" type="ORF">GOP47_0001220</name>
</gene>
<keyword evidence="3" id="KW-1185">Reference proteome</keyword>
<sequence length="364" mass="39168">MAGLRKLSILQCLLAAHFVLAAALLALLPVAKASSLSSFWHHELPLTSIPDALQKLASPLSARLTRHYLTQLKAGTLKASQSGFCSSAGIYCSQKATPISTPITTPITGLPPGVQPRVCVPPFFFYEYGVLRCRQHGASRSTASAVQLSSSIFFAQDSLTVGKVVQLPDTSNDLKGLRFLPHSLAKALPKLNEGNKQALAEFYGVAKGSDMEFDMVDTLAHCAYKSEHELKACLTSGEGMVSFIAKAVGHKAVVYAPGAVAMQEAQVIDVKVVSSKGSRVASCHDMKFPSLLYSCHMTKTSELIDVSVKLADGHVAHMPAICHMDTSYWNPSHIAFQVLNVEPGKTSICHWLPQNSFVFVQGTN</sequence>
<dbReference type="InterPro" id="IPR044816">
    <property type="entry name" value="BURP"/>
</dbReference>
<organism evidence="2 3">
    <name type="scientific">Adiantum capillus-veneris</name>
    <name type="common">Maidenhair fern</name>
    <dbReference type="NCBI Taxonomy" id="13818"/>
    <lineage>
        <taxon>Eukaryota</taxon>
        <taxon>Viridiplantae</taxon>
        <taxon>Streptophyta</taxon>
        <taxon>Embryophyta</taxon>
        <taxon>Tracheophyta</taxon>
        <taxon>Polypodiopsida</taxon>
        <taxon>Polypodiidae</taxon>
        <taxon>Polypodiales</taxon>
        <taxon>Pteridineae</taxon>
        <taxon>Pteridaceae</taxon>
        <taxon>Vittarioideae</taxon>
        <taxon>Adiantum</taxon>
    </lineage>
</organism>
<evidence type="ECO:0000313" key="3">
    <source>
        <dbReference type="Proteomes" id="UP000886520"/>
    </source>
</evidence>
<dbReference type="OrthoDB" id="654134at2759"/>
<proteinExistence type="predicted"/>
<dbReference type="InterPro" id="IPR004873">
    <property type="entry name" value="BURP_dom"/>
</dbReference>
<dbReference type="AlphaFoldDB" id="A0A9D4VEF4"/>
<protein>
    <recommendedName>
        <fullName evidence="1">BURP domain-containing protein</fullName>
    </recommendedName>
</protein>
<dbReference type="PANTHER" id="PTHR31236">
    <property type="entry name" value="BURP DOMAIN PROTEIN USPL1-LIKE"/>
    <property type="match status" value="1"/>
</dbReference>